<evidence type="ECO:0000313" key="1">
    <source>
        <dbReference type="EMBL" id="KAG8593756.1"/>
    </source>
</evidence>
<protein>
    <submittedName>
        <fullName evidence="1">Uncharacterized protein</fullName>
    </submittedName>
</protein>
<dbReference type="AlphaFoldDB" id="A0AAV7D977"/>
<sequence length="96" mass="11170">MPKGIHLAHDLYIKHNMHFPNDYNSEEPFLTPPAVHCVVSLENLSTDNRMLQHGDVSIKFDIVQSELTVAHTHFTFRIVITSCQLVINLWIYFCYI</sequence>
<proteinExistence type="predicted"/>
<organism evidence="1 2">
    <name type="scientific">Engystomops pustulosus</name>
    <name type="common">Tungara frog</name>
    <name type="synonym">Physalaemus pustulosus</name>
    <dbReference type="NCBI Taxonomy" id="76066"/>
    <lineage>
        <taxon>Eukaryota</taxon>
        <taxon>Metazoa</taxon>
        <taxon>Chordata</taxon>
        <taxon>Craniata</taxon>
        <taxon>Vertebrata</taxon>
        <taxon>Euteleostomi</taxon>
        <taxon>Amphibia</taxon>
        <taxon>Batrachia</taxon>
        <taxon>Anura</taxon>
        <taxon>Neobatrachia</taxon>
        <taxon>Hyloidea</taxon>
        <taxon>Leptodactylidae</taxon>
        <taxon>Leiuperinae</taxon>
        <taxon>Engystomops</taxon>
    </lineage>
</organism>
<comment type="caution">
    <text evidence="1">The sequence shown here is derived from an EMBL/GenBank/DDBJ whole genome shotgun (WGS) entry which is preliminary data.</text>
</comment>
<gene>
    <name evidence="1" type="ORF">GDO81_000941</name>
</gene>
<accession>A0AAV7D977</accession>
<evidence type="ECO:0000313" key="2">
    <source>
        <dbReference type="Proteomes" id="UP000824782"/>
    </source>
</evidence>
<reference evidence="1" key="1">
    <citation type="thesis" date="2020" institute="ProQuest LLC" country="789 East Eisenhower Parkway, Ann Arbor, MI, USA">
        <title>Comparative Genomics and Chromosome Evolution.</title>
        <authorList>
            <person name="Mudd A.B."/>
        </authorList>
    </citation>
    <scope>NUCLEOTIDE SEQUENCE</scope>
    <source>
        <strain evidence="1">237g6f4</strain>
        <tissue evidence="1">Blood</tissue>
    </source>
</reference>
<name>A0AAV7D977_ENGPU</name>
<dbReference type="Proteomes" id="UP000824782">
    <property type="component" value="Unassembled WGS sequence"/>
</dbReference>
<dbReference type="EMBL" id="WNYA01000001">
    <property type="protein sequence ID" value="KAG8593756.1"/>
    <property type="molecule type" value="Genomic_DNA"/>
</dbReference>
<keyword evidence="2" id="KW-1185">Reference proteome</keyword>